<reference evidence="1" key="1">
    <citation type="submission" date="2014-09" db="EMBL/GenBank/DDBJ databases">
        <authorList>
            <person name="Magalhaes I.L.F."/>
            <person name="Oliveira U."/>
            <person name="Santos F.R."/>
            <person name="Vidigal T.H.D.A."/>
            <person name="Brescovit A.D."/>
            <person name="Santos A.J."/>
        </authorList>
    </citation>
    <scope>NUCLEOTIDE SEQUENCE</scope>
    <source>
        <tissue evidence="1">Shoot tissue taken approximately 20 cm above the soil surface</tissue>
    </source>
</reference>
<evidence type="ECO:0000313" key="1">
    <source>
        <dbReference type="EMBL" id="JAD72931.1"/>
    </source>
</evidence>
<reference evidence="1" key="2">
    <citation type="journal article" date="2015" name="Data Brief">
        <title>Shoot transcriptome of the giant reed, Arundo donax.</title>
        <authorList>
            <person name="Barrero R.A."/>
            <person name="Guerrero F.D."/>
            <person name="Moolhuijzen P."/>
            <person name="Goolsby J.A."/>
            <person name="Tidwell J."/>
            <person name="Bellgard S.E."/>
            <person name="Bellgard M.I."/>
        </authorList>
    </citation>
    <scope>NUCLEOTIDE SEQUENCE</scope>
    <source>
        <tissue evidence="1">Shoot tissue taken approximately 20 cm above the soil surface</tissue>
    </source>
</reference>
<organism evidence="1">
    <name type="scientific">Arundo donax</name>
    <name type="common">Giant reed</name>
    <name type="synonym">Donax arundinaceus</name>
    <dbReference type="NCBI Taxonomy" id="35708"/>
    <lineage>
        <taxon>Eukaryota</taxon>
        <taxon>Viridiplantae</taxon>
        <taxon>Streptophyta</taxon>
        <taxon>Embryophyta</taxon>
        <taxon>Tracheophyta</taxon>
        <taxon>Spermatophyta</taxon>
        <taxon>Magnoliopsida</taxon>
        <taxon>Liliopsida</taxon>
        <taxon>Poales</taxon>
        <taxon>Poaceae</taxon>
        <taxon>PACMAD clade</taxon>
        <taxon>Arundinoideae</taxon>
        <taxon>Arundineae</taxon>
        <taxon>Arundo</taxon>
    </lineage>
</organism>
<protein>
    <submittedName>
        <fullName evidence="1">Uncharacterized protein</fullName>
    </submittedName>
</protein>
<proteinExistence type="predicted"/>
<sequence>MAERWMEGS</sequence>
<name>A0A0A9CBG9_ARUDO</name>
<dbReference type="EMBL" id="GBRH01224964">
    <property type="protein sequence ID" value="JAD72931.1"/>
    <property type="molecule type" value="Transcribed_RNA"/>
</dbReference>
<accession>A0A0A9CBG9</accession>